<organism evidence="1">
    <name type="scientific">Rhizophora mucronata</name>
    <name type="common">Asiatic mangrove</name>
    <dbReference type="NCBI Taxonomy" id="61149"/>
    <lineage>
        <taxon>Eukaryota</taxon>
        <taxon>Viridiplantae</taxon>
        <taxon>Streptophyta</taxon>
        <taxon>Embryophyta</taxon>
        <taxon>Tracheophyta</taxon>
        <taxon>Spermatophyta</taxon>
        <taxon>Magnoliopsida</taxon>
        <taxon>eudicotyledons</taxon>
        <taxon>Gunneridae</taxon>
        <taxon>Pentapetalae</taxon>
        <taxon>rosids</taxon>
        <taxon>fabids</taxon>
        <taxon>Malpighiales</taxon>
        <taxon>Rhizophoraceae</taxon>
        <taxon>Rhizophora</taxon>
    </lineage>
</organism>
<name>A0A2P2J259_RHIMU</name>
<accession>A0A2P2J259</accession>
<dbReference type="AlphaFoldDB" id="A0A2P2J259"/>
<dbReference type="EMBL" id="GGEC01007069">
    <property type="protein sequence ID" value="MBW87552.1"/>
    <property type="molecule type" value="Transcribed_RNA"/>
</dbReference>
<protein>
    <submittedName>
        <fullName evidence="1">Uncharacterized protein</fullName>
    </submittedName>
</protein>
<proteinExistence type="predicted"/>
<sequence>MSLGYTLKSIRCRTSCPGYVQSPKYVSTPESVPCQIRTKGKVKTLKA</sequence>
<evidence type="ECO:0000313" key="1">
    <source>
        <dbReference type="EMBL" id="MBW87552.1"/>
    </source>
</evidence>
<reference evidence="1" key="1">
    <citation type="submission" date="2018-02" db="EMBL/GenBank/DDBJ databases">
        <title>Rhizophora mucronata_Transcriptome.</title>
        <authorList>
            <person name="Meera S.P."/>
            <person name="Sreeshan A."/>
            <person name="Augustine A."/>
        </authorList>
    </citation>
    <scope>NUCLEOTIDE SEQUENCE</scope>
    <source>
        <tissue evidence="1">Leaf</tissue>
    </source>
</reference>